<keyword evidence="4 8" id="KW-0812">Transmembrane</keyword>
<keyword evidence="3" id="KW-0808">Transferase</keyword>
<feature type="transmembrane region" description="Helical" evidence="8">
    <location>
        <begin position="243"/>
        <end position="261"/>
    </location>
</feature>
<evidence type="ECO:0000256" key="2">
    <source>
        <dbReference type="ARBA" id="ARBA00022475"/>
    </source>
</evidence>
<dbReference type="AlphaFoldDB" id="A0A6J7JU13"/>
<feature type="region of interest" description="Disordered" evidence="7">
    <location>
        <begin position="460"/>
        <end position="485"/>
    </location>
</feature>
<feature type="transmembrane region" description="Helical" evidence="8">
    <location>
        <begin position="319"/>
        <end position="340"/>
    </location>
</feature>
<feature type="transmembrane region" description="Helical" evidence="8">
    <location>
        <begin position="373"/>
        <end position="391"/>
    </location>
</feature>
<comment type="subcellular location">
    <subcellularLocation>
        <location evidence="1">Cell membrane</location>
        <topology evidence="1">Multi-pass membrane protein</topology>
    </subcellularLocation>
</comment>
<organism evidence="9">
    <name type="scientific">freshwater metagenome</name>
    <dbReference type="NCBI Taxonomy" id="449393"/>
    <lineage>
        <taxon>unclassified sequences</taxon>
        <taxon>metagenomes</taxon>
        <taxon>ecological metagenomes</taxon>
    </lineage>
</organism>
<evidence type="ECO:0000256" key="4">
    <source>
        <dbReference type="ARBA" id="ARBA00022692"/>
    </source>
</evidence>
<evidence type="ECO:0000313" key="9">
    <source>
        <dbReference type="EMBL" id="CAB4946806.1"/>
    </source>
</evidence>
<protein>
    <submittedName>
        <fullName evidence="9">Unannotated protein</fullName>
    </submittedName>
</protein>
<reference evidence="9" key="1">
    <citation type="submission" date="2020-05" db="EMBL/GenBank/DDBJ databases">
        <authorList>
            <person name="Chiriac C."/>
            <person name="Salcher M."/>
            <person name="Ghai R."/>
            <person name="Kavagutti S V."/>
        </authorList>
    </citation>
    <scope>NUCLEOTIDE SEQUENCE</scope>
</reference>
<accession>A0A6J7JU13</accession>
<evidence type="ECO:0000256" key="7">
    <source>
        <dbReference type="SAM" id="MobiDB-lite"/>
    </source>
</evidence>
<gene>
    <name evidence="9" type="ORF">UFOPK3752_01408</name>
</gene>
<feature type="transmembrane region" description="Helical" evidence="8">
    <location>
        <begin position="347"/>
        <end position="367"/>
    </location>
</feature>
<dbReference type="EMBL" id="CAFBND010000056">
    <property type="protein sequence ID" value="CAB4946806.1"/>
    <property type="molecule type" value="Genomic_DNA"/>
</dbReference>
<feature type="transmembrane region" description="Helical" evidence="8">
    <location>
        <begin position="68"/>
        <end position="87"/>
    </location>
</feature>
<feature type="compositionally biased region" description="Basic and acidic residues" evidence="7">
    <location>
        <begin position="461"/>
        <end position="474"/>
    </location>
</feature>
<evidence type="ECO:0000256" key="1">
    <source>
        <dbReference type="ARBA" id="ARBA00004651"/>
    </source>
</evidence>
<name>A0A6J7JU13_9ZZZZ</name>
<evidence type="ECO:0000256" key="8">
    <source>
        <dbReference type="SAM" id="Phobius"/>
    </source>
</evidence>
<dbReference type="GO" id="GO:0005886">
    <property type="term" value="C:plasma membrane"/>
    <property type="evidence" value="ECO:0007669"/>
    <property type="project" value="UniProtKB-SubCell"/>
</dbReference>
<dbReference type="InterPro" id="IPR018584">
    <property type="entry name" value="GT87"/>
</dbReference>
<keyword evidence="6 8" id="KW-0472">Membrane</keyword>
<feature type="transmembrane region" description="Helical" evidence="8">
    <location>
        <begin position="211"/>
        <end position="231"/>
    </location>
</feature>
<keyword evidence="2" id="KW-1003">Cell membrane</keyword>
<dbReference type="GO" id="GO:0016758">
    <property type="term" value="F:hexosyltransferase activity"/>
    <property type="evidence" value="ECO:0007669"/>
    <property type="project" value="InterPro"/>
</dbReference>
<sequence>MSDPDAVSPTPEDDQHVVAMRTRPTTQRPVGVAPNAAWRLTSAVDQVARALDRLVGDGARWARLTPGLRVAVGYLVTRLIVLALLAVPETVVLGDPIYYAHNLEKLGTGTDLMSVLHEYPLPAVALVGLPWLLSFGSVWAYVCLFIVLLMAIDIAFLRLLFRFGGRRQTAAVTLWLAAGPMMGPLALTRFDLVPGVLAGAAVLILATRPRLAAVLIACGAAIKLWPVVLLPALASPLRTRGRVLAMAAVTGAVIVIAIVAVDGVDRLLSPLGWQSDRGLHVESLAALPLMAAWSLAHGPWSVRFTEFAACEIQGPGDHVVIVLANVAAGAATLLVAALWVRAWRRGGSVGAGTVGWLMLTAAGLLILTNKVFSPQYLLWISPIAIAMVAIAPRGDTGVRRFAVLVLAVGALTQVLYPLLYPLITTDVWANPLGVLLLAIRDLALMACVVYAGRRAWTETSRPVRETTTDGRDLPDGPQAVINRSE</sequence>
<feature type="transmembrane region" description="Helical" evidence="8">
    <location>
        <begin position="138"/>
        <end position="161"/>
    </location>
</feature>
<feature type="transmembrane region" description="Helical" evidence="8">
    <location>
        <begin position="429"/>
        <end position="451"/>
    </location>
</feature>
<evidence type="ECO:0000256" key="3">
    <source>
        <dbReference type="ARBA" id="ARBA00022679"/>
    </source>
</evidence>
<keyword evidence="5 8" id="KW-1133">Transmembrane helix</keyword>
<proteinExistence type="predicted"/>
<feature type="transmembrane region" description="Helical" evidence="8">
    <location>
        <begin position="182"/>
        <end position="205"/>
    </location>
</feature>
<evidence type="ECO:0000256" key="6">
    <source>
        <dbReference type="ARBA" id="ARBA00023136"/>
    </source>
</evidence>
<dbReference type="Pfam" id="PF09594">
    <property type="entry name" value="GT87"/>
    <property type="match status" value="1"/>
</dbReference>
<feature type="transmembrane region" description="Helical" evidence="8">
    <location>
        <begin position="403"/>
        <end position="423"/>
    </location>
</feature>
<evidence type="ECO:0000256" key="5">
    <source>
        <dbReference type="ARBA" id="ARBA00022989"/>
    </source>
</evidence>